<dbReference type="HOGENOM" id="CLU_2282643_0_0_1"/>
<reference evidence="3" key="2">
    <citation type="journal article" date="2017" name="Gigascience">
        <title>The first near-complete assembly of the hexaploid bread wheat genome, Triticum aestivum.</title>
        <authorList>
            <person name="Zimin A.V."/>
            <person name="Puiu D."/>
            <person name="Hall R."/>
            <person name="Kingan S."/>
            <person name="Clavijo B.J."/>
            <person name="Salzberg S.L."/>
        </authorList>
    </citation>
    <scope>NUCLEOTIDE SEQUENCE</scope>
    <source>
        <tissue evidence="3">Leaf</tissue>
    </source>
</reference>
<dbReference type="EMBL" id="CM022218">
    <property type="protein sequence ID" value="KAF7030812.1"/>
    <property type="molecule type" value="Genomic_DNA"/>
</dbReference>
<gene>
    <name evidence="3" type="ORF">CFC21_042268</name>
    <name evidence="2" type="ORF">TRAES_3BF023000020CFD_c1</name>
</gene>
<reference evidence="2" key="1">
    <citation type="journal article" date="2014" name="Science">
        <title>Structural and functional partitioning of bread wheat chromosome 3B.</title>
        <authorList>
            <person name="Choulet F."/>
            <person name="Alberti A."/>
            <person name="Theil S."/>
            <person name="Glover N."/>
            <person name="Barbe V."/>
            <person name="Daron J."/>
            <person name="Pingault L."/>
            <person name="Sourdille P."/>
            <person name="Couloux A."/>
            <person name="Paux E."/>
            <person name="Leroy P."/>
            <person name="Mangenot S."/>
            <person name="Guilhot N."/>
            <person name="Le Gouis J."/>
            <person name="Balfourier F."/>
            <person name="Alaux M."/>
            <person name="Jamilloux V."/>
            <person name="Poulain J."/>
            <person name="Durand C."/>
            <person name="Bellec A."/>
            <person name="Gaspin C."/>
            <person name="Safar J."/>
            <person name="Dolezel J."/>
            <person name="Rogers J."/>
            <person name="Vandepoele K."/>
            <person name="Aury J.M."/>
            <person name="Mayer K."/>
            <person name="Berges H."/>
            <person name="Quesneville H."/>
            <person name="Wincker P."/>
            <person name="Feuillet C."/>
        </authorList>
    </citation>
    <scope>NUCLEOTIDE SEQUENCE</scope>
</reference>
<dbReference type="OMA" id="MEGSFIT"/>
<feature type="transmembrane region" description="Helical" evidence="1">
    <location>
        <begin position="17"/>
        <end position="38"/>
    </location>
</feature>
<dbReference type="Proteomes" id="UP000815260">
    <property type="component" value="Chromosome 3B"/>
</dbReference>
<reference evidence="3" key="3">
    <citation type="submission" date="2020-03" db="EMBL/GenBank/DDBJ databases">
        <title>The second near-complete assembly of the hexaploid bread wheat (Triticum aestivum) genome.</title>
        <authorList>
            <person name="Zimin A.V."/>
            <person name="Puiu D."/>
            <person name="Shumante A."/>
            <person name="Alonge M."/>
            <person name="Salzberg S.L."/>
        </authorList>
    </citation>
    <scope>NUCLEOTIDE SEQUENCE</scope>
    <source>
        <tissue evidence="3">Leaf</tissue>
    </source>
</reference>
<protein>
    <submittedName>
        <fullName evidence="3">Uncharacterized protein</fullName>
    </submittedName>
</protein>
<dbReference type="PaxDb" id="4565-Traes_3B_4B0928101.1"/>
<organism evidence="3">
    <name type="scientific">Triticum aestivum</name>
    <name type="common">Wheat</name>
    <dbReference type="NCBI Taxonomy" id="4565"/>
    <lineage>
        <taxon>Eukaryota</taxon>
        <taxon>Viridiplantae</taxon>
        <taxon>Streptophyta</taxon>
        <taxon>Embryophyta</taxon>
        <taxon>Tracheophyta</taxon>
        <taxon>Spermatophyta</taxon>
        <taxon>Magnoliopsida</taxon>
        <taxon>Liliopsida</taxon>
        <taxon>Poales</taxon>
        <taxon>Poaceae</taxon>
        <taxon>BOP clade</taxon>
        <taxon>Pooideae</taxon>
        <taxon>Triticodae</taxon>
        <taxon>Triticeae</taxon>
        <taxon>Triticinae</taxon>
        <taxon>Triticum</taxon>
    </lineage>
</organism>
<proteinExistence type="predicted"/>
<dbReference type="PANTHER" id="PTHR34268:SF10">
    <property type="entry name" value="CASP-LIKE PROTEIN"/>
    <property type="match status" value="1"/>
</dbReference>
<accession>A0A9R1FMR5</accession>
<dbReference type="EMBL" id="HG670306">
    <property type="protein sequence ID" value="CDM84290.1"/>
    <property type="molecule type" value="Genomic_DNA"/>
</dbReference>
<dbReference type="SMR" id="A0A9R1FMR5"/>
<evidence type="ECO:0000256" key="1">
    <source>
        <dbReference type="SAM" id="Phobius"/>
    </source>
</evidence>
<dbReference type="AlphaFoldDB" id="A0A9R1FMR5"/>
<keyword evidence="1" id="KW-0812">Transmembrane</keyword>
<dbReference type="Gramene" id="TraesCS3B03G0844700.1">
    <property type="protein sequence ID" value="TraesCS3B03G0844700.1.CDS1"/>
    <property type="gene ID" value="TraesCS3B03G0844700"/>
</dbReference>
<dbReference type="PANTHER" id="PTHR34268">
    <property type="entry name" value="OS01G0321850 PROTEIN"/>
    <property type="match status" value="1"/>
</dbReference>
<evidence type="ECO:0000313" key="2">
    <source>
        <dbReference type="EMBL" id="CDM84290.1"/>
    </source>
</evidence>
<keyword evidence="1" id="KW-1133">Transmembrane helix</keyword>
<sequence>MEGSFITTELGDTLAKVAVFLLVQGLVFLILSNSSDVFSKDKKLRSLSFRSMRSMSVRRVLAPPPMCPSAPTNPPRLRCCRRGSRAALLTARIELLGELAVA</sequence>
<evidence type="ECO:0000313" key="3">
    <source>
        <dbReference type="EMBL" id="KAF7030812.1"/>
    </source>
</evidence>
<keyword evidence="1" id="KW-0472">Membrane</keyword>
<dbReference type="eggNOG" id="ENOG502S84Q">
    <property type="taxonomic scope" value="Eukaryota"/>
</dbReference>
<name>A0A9R1FMR5_WHEAT</name>